<accession>A0A523BH46</accession>
<organism evidence="2 3">
    <name type="scientific">Thermoproteota archaeon</name>
    <dbReference type="NCBI Taxonomy" id="2056631"/>
    <lineage>
        <taxon>Archaea</taxon>
        <taxon>Thermoproteota</taxon>
    </lineage>
</organism>
<sequence>MPESLEERILSLLQNSGDDGVLQSTLSKSLGVDGKALSRSLSKLEKRGMIKREPYQDGGKRTYRIVLLKRSQKVDLSDVLWVSCTVCPDLERCGRGQPISPETCEKLTAAIKLEYQRLFSSGAVKDAR</sequence>
<gene>
    <name evidence="2" type="ORF">DSO08_00160</name>
</gene>
<dbReference type="InterPro" id="IPR036390">
    <property type="entry name" value="WH_DNA-bd_sf"/>
</dbReference>
<protein>
    <submittedName>
        <fullName evidence="2">Lrp/AsnC family transcriptional regulator</fullName>
    </submittedName>
</protein>
<name>A0A523BH46_9CREN</name>
<dbReference type="SUPFAM" id="SSF46785">
    <property type="entry name" value="Winged helix' DNA-binding domain"/>
    <property type="match status" value="1"/>
</dbReference>
<dbReference type="EMBL" id="QNVH01000001">
    <property type="protein sequence ID" value="TDA40254.1"/>
    <property type="molecule type" value="Genomic_DNA"/>
</dbReference>
<reference evidence="2 3" key="1">
    <citation type="journal article" date="2019" name="Nat. Microbiol.">
        <title>Expanding anaerobic alkane metabolism in the domain of Archaea.</title>
        <authorList>
            <person name="Wang Y."/>
            <person name="Wegener G."/>
            <person name="Hou J."/>
            <person name="Wang F."/>
            <person name="Xiao X."/>
        </authorList>
    </citation>
    <scope>NUCLEOTIDE SEQUENCE [LARGE SCALE GENOMIC DNA]</scope>
    <source>
        <strain evidence="2">WYZ-LMO10</strain>
    </source>
</reference>
<dbReference type="Proteomes" id="UP000315399">
    <property type="component" value="Unassembled WGS sequence"/>
</dbReference>
<dbReference type="Gene3D" id="1.10.10.10">
    <property type="entry name" value="Winged helix-like DNA-binding domain superfamily/Winged helix DNA-binding domain"/>
    <property type="match status" value="1"/>
</dbReference>
<dbReference type="InterPro" id="IPR036388">
    <property type="entry name" value="WH-like_DNA-bd_sf"/>
</dbReference>
<evidence type="ECO:0000313" key="3">
    <source>
        <dbReference type="Proteomes" id="UP000315399"/>
    </source>
</evidence>
<proteinExistence type="predicted"/>
<evidence type="ECO:0000313" key="2">
    <source>
        <dbReference type="EMBL" id="TDA40254.1"/>
    </source>
</evidence>
<dbReference type="InterPro" id="IPR007309">
    <property type="entry name" value="TFIIIC_Bblock-bd"/>
</dbReference>
<dbReference type="GO" id="GO:0003700">
    <property type="term" value="F:DNA-binding transcription factor activity"/>
    <property type="evidence" value="ECO:0007669"/>
    <property type="project" value="InterPro"/>
</dbReference>
<evidence type="ECO:0000259" key="1">
    <source>
        <dbReference type="Pfam" id="PF04182"/>
    </source>
</evidence>
<feature type="domain" description="B-block binding subunit of TFIIIC" evidence="1">
    <location>
        <begin position="8"/>
        <end position="67"/>
    </location>
</feature>
<dbReference type="Pfam" id="PF04182">
    <property type="entry name" value="B-block_TFIIIC"/>
    <property type="match status" value="1"/>
</dbReference>
<dbReference type="AlphaFoldDB" id="A0A523BH46"/>
<comment type="caution">
    <text evidence="2">The sequence shown here is derived from an EMBL/GenBank/DDBJ whole genome shotgun (WGS) entry which is preliminary data.</text>
</comment>